<protein>
    <submittedName>
        <fullName evidence="3">Uncharacterized protein</fullName>
    </submittedName>
</protein>
<dbReference type="AlphaFoldDB" id="A0A0C2MN57"/>
<dbReference type="EMBL" id="JWZT01002755">
    <property type="protein sequence ID" value="KII68631.1"/>
    <property type="molecule type" value="Genomic_DNA"/>
</dbReference>
<gene>
    <name evidence="3" type="ORF">RF11_14086</name>
</gene>
<keyword evidence="4" id="KW-1185">Reference proteome</keyword>
<feature type="signal peptide" evidence="2">
    <location>
        <begin position="1"/>
        <end position="19"/>
    </location>
</feature>
<keyword evidence="1" id="KW-1133">Transmembrane helix</keyword>
<reference evidence="3 4" key="1">
    <citation type="journal article" date="2014" name="Genome Biol. Evol.">
        <title>The genome of the myxosporean Thelohanellus kitauei shows adaptations to nutrient acquisition within its fish host.</title>
        <authorList>
            <person name="Yang Y."/>
            <person name="Xiong J."/>
            <person name="Zhou Z."/>
            <person name="Huo F."/>
            <person name="Miao W."/>
            <person name="Ran C."/>
            <person name="Liu Y."/>
            <person name="Zhang J."/>
            <person name="Feng J."/>
            <person name="Wang M."/>
            <person name="Wang M."/>
            <person name="Wang L."/>
            <person name="Yao B."/>
        </authorList>
    </citation>
    <scope>NUCLEOTIDE SEQUENCE [LARGE SCALE GENOMIC DNA]</scope>
    <source>
        <strain evidence="3">Wuqing</strain>
    </source>
</reference>
<accession>A0A0C2MN57</accession>
<evidence type="ECO:0000256" key="1">
    <source>
        <dbReference type="SAM" id="Phobius"/>
    </source>
</evidence>
<sequence length="255" mass="29772">MIWLHTLCFFLILLYVHETEEGVNIPVMMYFRSNNLTLMFDVIIHNHYSENSSDFPDIFTNYDFSGFNSTTTGYAFKFEKQSDNSTSEIHFKFADDGKLFKITQIDVYFSRSDDKEKPEFSIECEILFNKNINFQISSFEITLKNTSNKKMLELFINHLSMDFGNSNPICKLSRDVMKTSTEETGIVDVWQYRDEYRAEYRWSQLGTLAKMNQILGSVSTLAIFMILAIAILISVVILKKEPVIRILKKLKKLMI</sequence>
<keyword evidence="1" id="KW-0812">Transmembrane</keyword>
<keyword evidence="1" id="KW-0472">Membrane</keyword>
<evidence type="ECO:0000313" key="4">
    <source>
        <dbReference type="Proteomes" id="UP000031668"/>
    </source>
</evidence>
<proteinExistence type="predicted"/>
<feature type="transmembrane region" description="Helical" evidence="1">
    <location>
        <begin position="214"/>
        <end position="238"/>
    </location>
</feature>
<keyword evidence="2" id="KW-0732">Signal</keyword>
<evidence type="ECO:0000256" key="2">
    <source>
        <dbReference type="SAM" id="SignalP"/>
    </source>
</evidence>
<name>A0A0C2MN57_THEKT</name>
<feature type="chain" id="PRO_5002152395" evidence="2">
    <location>
        <begin position="20"/>
        <end position="255"/>
    </location>
</feature>
<organism evidence="3 4">
    <name type="scientific">Thelohanellus kitauei</name>
    <name type="common">Myxosporean</name>
    <dbReference type="NCBI Taxonomy" id="669202"/>
    <lineage>
        <taxon>Eukaryota</taxon>
        <taxon>Metazoa</taxon>
        <taxon>Cnidaria</taxon>
        <taxon>Myxozoa</taxon>
        <taxon>Myxosporea</taxon>
        <taxon>Bivalvulida</taxon>
        <taxon>Platysporina</taxon>
        <taxon>Myxobolidae</taxon>
        <taxon>Thelohanellus</taxon>
    </lineage>
</organism>
<comment type="caution">
    <text evidence="3">The sequence shown here is derived from an EMBL/GenBank/DDBJ whole genome shotgun (WGS) entry which is preliminary data.</text>
</comment>
<dbReference type="Proteomes" id="UP000031668">
    <property type="component" value="Unassembled WGS sequence"/>
</dbReference>
<evidence type="ECO:0000313" key="3">
    <source>
        <dbReference type="EMBL" id="KII68631.1"/>
    </source>
</evidence>